<proteinExistence type="predicted"/>
<protein>
    <recommendedName>
        <fullName evidence="1">DUF6906 domain-containing protein</fullName>
    </recommendedName>
</protein>
<dbReference type="InterPro" id="IPR054201">
    <property type="entry name" value="DUF6906"/>
</dbReference>
<sequence>MSAKKRFTVKGCIGKIFYSPKEWEVDRETAFYYRIVNRNTGKKKWLGKEYFHAETTDYPHRPCE</sequence>
<feature type="domain" description="DUF6906" evidence="1">
    <location>
        <begin position="13"/>
        <end position="46"/>
    </location>
</feature>
<dbReference type="Pfam" id="PF21847">
    <property type="entry name" value="DUF6906"/>
    <property type="match status" value="1"/>
</dbReference>
<evidence type="ECO:0000313" key="2">
    <source>
        <dbReference type="EMBL" id="DAE32761.1"/>
    </source>
</evidence>
<dbReference type="EMBL" id="BK059128">
    <property type="protein sequence ID" value="DAE32761.1"/>
    <property type="molecule type" value="Genomic_DNA"/>
</dbReference>
<organism evidence="2">
    <name type="scientific">virus sp. ctFlR8</name>
    <dbReference type="NCBI Taxonomy" id="2825811"/>
    <lineage>
        <taxon>Viruses</taxon>
    </lineage>
</organism>
<evidence type="ECO:0000259" key="1">
    <source>
        <dbReference type="Pfam" id="PF21847"/>
    </source>
</evidence>
<accession>A0A8S5RNR0</accession>
<name>A0A8S5RNR0_9VIRU</name>
<reference evidence="2" key="1">
    <citation type="journal article" date="2021" name="Proc. Natl. Acad. Sci. U.S.A.">
        <title>A Catalog of Tens of Thousands of Viruses from Human Metagenomes Reveals Hidden Associations with Chronic Diseases.</title>
        <authorList>
            <person name="Tisza M.J."/>
            <person name="Buck C.B."/>
        </authorList>
    </citation>
    <scope>NUCLEOTIDE SEQUENCE</scope>
    <source>
        <strain evidence="2">CtFlR8</strain>
    </source>
</reference>